<evidence type="ECO:0000313" key="3">
    <source>
        <dbReference type="Proteomes" id="UP001066276"/>
    </source>
</evidence>
<dbReference type="Proteomes" id="UP001066276">
    <property type="component" value="Chromosome 1_2"/>
</dbReference>
<proteinExistence type="predicted"/>
<dbReference type="AlphaFoldDB" id="A0AAV7VX21"/>
<name>A0AAV7VX21_PLEWA</name>
<sequence>MTKPGTEAQRLLAGYCEIPEKGRENKQESQDLLVALDFEVSQRAVEVRPDSVVVEAGTNENTWPLGQVETDPDPGEVV</sequence>
<organism evidence="2 3">
    <name type="scientific">Pleurodeles waltl</name>
    <name type="common">Iberian ribbed newt</name>
    <dbReference type="NCBI Taxonomy" id="8319"/>
    <lineage>
        <taxon>Eukaryota</taxon>
        <taxon>Metazoa</taxon>
        <taxon>Chordata</taxon>
        <taxon>Craniata</taxon>
        <taxon>Vertebrata</taxon>
        <taxon>Euteleostomi</taxon>
        <taxon>Amphibia</taxon>
        <taxon>Batrachia</taxon>
        <taxon>Caudata</taxon>
        <taxon>Salamandroidea</taxon>
        <taxon>Salamandridae</taxon>
        <taxon>Pleurodelinae</taxon>
        <taxon>Pleurodeles</taxon>
    </lineage>
</organism>
<feature type="region of interest" description="Disordered" evidence="1">
    <location>
        <begin position="58"/>
        <end position="78"/>
    </location>
</feature>
<accession>A0AAV7VX21</accession>
<comment type="caution">
    <text evidence="2">The sequence shown here is derived from an EMBL/GenBank/DDBJ whole genome shotgun (WGS) entry which is preliminary data.</text>
</comment>
<dbReference type="EMBL" id="JANPWB010000002">
    <property type="protein sequence ID" value="KAJ1204893.1"/>
    <property type="molecule type" value="Genomic_DNA"/>
</dbReference>
<protein>
    <submittedName>
        <fullName evidence="2">Uncharacterized protein</fullName>
    </submittedName>
</protein>
<evidence type="ECO:0000256" key="1">
    <source>
        <dbReference type="SAM" id="MobiDB-lite"/>
    </source>
</evidence>
<reference evidence="2" key="1">
    <citation type="journal article" date="2022" name="bioRxiv">
        <title>Sequencing and chromosome-scale assembly of the giantPleurodeles waltlgenome.</title>
        <authorList>
            <person name="Brown T."/>
            <person name="Elewa A."/>
            <person name="Iarovenko S."/>
            <person name="Subramanian E."/>
            <person name="Araus A.J."/>
            <person name="Petzold A."/>
            <person name="Susuki M."/>
            <person name="Suzuki K.-i.T."/>
            <person name="Hayashi T."/>
            <person name="Toyoda A."/>
            <person name="Oliveira C."/>
            <person name="Osipova E."/>
            <person name="Leigh N.D."/>
            <person name="Simon A."/>
            <person name="Yun M.H."/>
        </authorList>
    </citation>
    <scope>NUCLEOTIDE SEQUENCE</scope>
    <source>
        <strain evidence="2">20211129_DDA</strain>
        <tissue evidence="2">Liver</tissue>
    </source>
</reference>
<evidence type="ECO:0000313" key="2">
    <source>
        <dbReference type="EMBL" id="KAJ1204893.1"/>
    </source>
</evidence>
<keyword evidence="3" id="KW-1185">Reference proteome</keyword>
<gene>
    <name evidence="2" type="ORF">NDU88_000328</name>
</gene>